<dbReference type="Proteomes" id="UP000824120">
    <property type="component" value="Chromosome 10"/>
</dbReference>
<organism evidence="1 2">
    <name type="scientific">Solanum commersonii</name>
    <name type="common">Commerson's wild potato</name>
    <name type="synonym">Commerson's nightshade</name>
    <dbReference type="NCBI Taxonomy" id="4109"/>
    <lineage>
        <taxon>Eukaryota</taxon>
        <taxon>Viridiplantae</taxon>
        <taxon>Streptophyta</taxon>
        <taxon>Embryophyta</taxon>
        <taxon>Tracheophyta</taxon>
        <taxon>Spermatophyta</taxon>
        <taxon>Magnoliopsida</taxon>
        <taxon>eudicotyledons</taxon>
        <taxon>Gunneridae</taxon>
        <taxon>Pentapetalae</taxon>
        <taxon>asterids</taxon>
        <taxon>lamiids</taxon>
        <taxon>Solanales</taxon>
        <taxon>Solanaceae</taxon>
        <taxon>Solanoideae</taxon>
        <taxon>Solaneae</taxon>
        <taxon>Solanum</taxon>
    </lineage>
</organism>
<name>A0A9J5WUF3_SOLCO</name>
<gene>
    <name evidence="1" type="ORF">H5410_050068</name>
</gene>
<accession>A0A9J5WUF3</accession>
<dbReference type="EMBL" id="JACXVP010000010">
    <property type="protein sequence ID" value="KAG5579441.1"/>
    <property type="molecule type" value="Genomic_DNA"/>
</dbReference>
<evidence type="ECO:0008006" key="3">
    <source>
        <dbReference type="Google" id="ProtNLM"/>
    </source>
</evidence>
<protein>
    <recommendedName>
        <fullName evidence="3">GAG-pre-integrase domain-containing protein</fullName>
    </recommendedName>
</protein>
<dbReference type="AlphaFoldDB" id="A0A9J5WUF3"/>
<reference evidence="1 2" key="1">
    <citation type="submission" date="2020-09" db="EMBL/GenBank/DDBJ databases">
        <title>De no assembly of potato wild relative species, Solanum commersonii.</title>
        <authorList>
            <person name="Cho K."/>
        </authorList>
    </citation>
    <scope>NUCLEOTIDE SEQUENCE [LARGE SCALE GENOMIC DNA]</scope>
    <source>
        <strain evidence="1">LZ3.2</strain>
        <tissue evidence="1">Leaf</tissue>
    </source>
</reference>
<comment type="caution">
    <text evidence="1">The sequence shown here is derived from an EMBL/GenBank/DDBJ whole genome shotgun (WGS) entry which is preliminary data.</text>
</comment>
<dbReference type="OrthoDB" id="1751483at2759"/>
<proteinExistence type="predicted"/>
<keyword evidence="2" id="KW-1185">Reference proteome</keyword>
<evidence type="ECO:0000313" key="2">
    <source>
        <dbReference type="Proteomes" id="UP000824120"/>
    </source>
</evidence>
<evidence type="ECO:0000313" key="1">
    <source>
        <dbReference type="EMBL" id="KAG5579441.1"/>
    </source>
</evidence>
<sequence length="83" mass="9776">MTITHIGKMMFVPHHSSRQVELQNVYMFQHVSYNKLKIMMQRSKLKGLPQLEIREDTICVGCQYGKVQQLPYGESKYQAKEPF</sequence>